<dbReference type="FunFam" id="2.40.10.10:FF:000054">
    <property type="entry name" value="Complement C1r subcomponent"/>
    <property type="match status" value="1"/>
</dbReference>
<keyword evidence="7 14" id="KW-0768">Sushi</keyword>
<dbReference type="InterPro" id="IPR036465">
    <property type="entry name" value="vWFA_dom_sf"/>
</dbReference>
<dbReference type="InterPro" id="IPR002035">
    <property type="entry name" value="VWF_A"/>
</dbReference>
<dbReference type="GO" id="GO:0009986">
    <property type="term" value="C:cell surface"/>
    <property type="evidence" value="ECO:0007669"/>
    <property type="project" value="UniProtKB-SubCell"/>
</dbReference>
<dbReference type="InterPro" id="IPR000436">
    <property type="entry name" value="Sushi_SCR_CCP_dom"/>
</dbReference>
<dbReference type="PRINTS" id="PR00722">
    <property type="entry name" value="CHYMOTRYPSIN"/>
</dbReference>
<dbReference type="AlphaFoldDB" id="A0ABD3XHZ6"/>
<gene>
    <name evidence="19" type="ORF">ACJMK2_025147</name>
</gene>
<feature type="non-terminal residue" evidence="19">
    <location>
        <position position="1"/>
    </location>
</feature>
<reference evidence="19 20" key="1">
    <citation type="submission" date="2024-11" db="EMBL/GenBank/DDBJ databases">
        <title>Chromosome-level genome assembly of the freshwater bivalve Anodonta woodiana.</title>
        <authorList>
            <person name="Chen X."/>
        </authorList>
    </citation>
    <scope>NUCLEOTIDE SEQUENCE [LARGE SCALE GENOMIC DNA]</scope>
    <source>
        <strain evidence="19">MN2024</strain>
        <tissue evidence="19">Gills</tissue>
    </source>
</reference>
<dbReference type="PROSITE" id="PS50923">
    <property type="entry name" value="SUSHI"/>
    <property type="match status" value="4"/>
</dbReference>
<feature type="domain" description="VWFA" evidence="16">
    <location>
        <begin position="481"/>
        <end position="678"/>
    </location>
</feature>
<dbReference type="PROSITE" id="PS50234">
    <property type="entry name" value="VWFA"/>
    <property type="match status" value="1"/>
</dbReference>
<evidence type="ECO:0000256" key="1">
    <source>
        <dbReference type="ARBA" id="ARBA00001936"/>
    </source>
</evidence>
<dbReference type="PANTHER" id="PTHR46393:SF7">
    <property type="entry name" value="COMPLEMENT C2"/>
    <property type="match status" value="1"/>
</dbReference>
<keyword evidence="15" id="KW-0378">Hydrolase</keyword>
<feature type="domain" description="Sushi" evidence="18">
    <location>
        <begin position="374"/>
        <end position="434"/>
    </location>
</feature>
<evidence type="ECO:0000256" key="10">
    <source>
        <dbReference type="ARBA" id="ARBA00022859"/>
    </source>
</evidence>
<dbReference type="PROSITE" id="PS00134">
    <property type="entry name" value="TRYPSIN_HIS"/>
    <property type="match status" value="1"/>
</dbReference>
<keyword evidence="15" id="KW-0720">Serine protease</keyword>
<evidence type="ECO:0000256" key="14">
    <source>
        <dbReference type="PROSITE-ProRule" id="PRU00302"/>
    </source>
</evidence>
<dbReference type="Pfam" id="PF00084">
    <property type="entry name" value="Sushi"/>
    <property type="match status" value="2"/>
</dbReference>
<evidence type="ECO:0000256" key="13">
    <source>
        <dbReference type="ARBA" id="ARBA00029636"/>
    </source>
</evidence>
<dbReference type="Gene3D" id="2.40.10.10">
    <property type="entry name" value="Trypsin-like serine proteases"/>
    <property type="match status" value="1"/>
</dbReference>
<name>A0ABD3XHZ6_SINWO</name>
<dbReference type="CDD" id="cd00033">
    <property type="entry name" value="CCP"/>
    <property type="match status" value="2"/>
</dbReference>
<dbReference type="EMBL" id="JBJQND010000002">
    <property type="protein sequence ID" value="KAL3885048.1"/>
    <property type="molecule type" value="Genomic_DNA"/>
</dbReference>
<dbReference type="SUPFAM" id="SSF50494">
    <property type="entry name" value="Trypsin-like serine proteases"/>
    <property type="match status" value="1"/>
</dbReference>
<dbReference type="Proteomes" id="UP001634394">
    <property type="component" value="Unassembled WGS sequence"/>
</dbReference>
<dbReference type="FunFam" id="2.40.10.10:FF:000068">
    <property type="entry name" value="transmembrane protease serine 2"/>
    <property type="match status" value="1"/>
</dbReference>
<dbReference type="Gene3D" id="2.10.70.10">
    <property type="entry name" value="Complement Module, domain 1"/>
    <property type="match status" value="2"/>
</dbReference>
<feature type="disulfide bond" evidence="14">
    <location>
        <begin position="240"/>
        <end position="283"/>
    </location>
</feature>
<keyword evidence="6" id="KW-0399">Innate immunity</keyword>
<evidence type="ECO:0000256" key="6">
    <source>
        <dbReference type="ARBA" id="ARBA00022588"/>
    </source>
</evidence>
<dbReference type="SUPFAM" id="SSF53300">
    <property type="entry name" value="vWA-like"/>
    <property type="match status" value="1"/>
</dbReference>
<dbReference type="InterPro" id="IPR018114">
    <property type="entry name" value="TRYPSIN_HIS"/>
</dbReference>
<dbReference type="SMART" id="SM00327">
    <property type="entry name" value="VWA"/>
    <property type="match status" value="1"/>
</dbReference>
<dbReference type="SUPFAM" id="SSF57535">
    <property type="entry name" value="Complement control module/SCR domain"/>
    <property type="match status" value="3"/>
</dbReference>
<dbReference type="PROSITE" id="PS50240">
    <property type="entry name" value="TRYPSIN_DOM"/>
    <property type="match status" value="1"/>
</dbReference>
<dbReference type="InterPro" id="IPR001314">
    <property type="entry name" value="Peptidase_S1A"/>
</dbReference>
<evidence type="ECO:0000259" key="18">
    <source>
        <dbReference type="PROSITE" id="PS50923"/>
    </source>
</evidence>
<evidence type="ECO:0000259" key="17">
    <source>
        <dbReference type="PROSITE" id="PS50240"/>
    </source>
</evidence>
<dbReference type="GO" id="GO:0006508">
    <property type="term" value="P:proteolysis"/>
    <property type="evidence" value="ECO:0007669"/>
    <property type="project" value="UniProtKB-KW"/>
</dbReference>
<evidence type="ECO:0000256" key="11">
    <source>
        <dbReference type="ARBA" id="ARBA00023157"/>
    </source>
</evidence>
<dbReference type="InterPro" id="IPR001254">
    <property type="entry name" value="Trypsin_dom"/>
</dbReference>
<comment type="caution">
    <text evidence="19">The sequence shown here is derived from an EMBL/GenBank/DDBJ whole genome shotgun (WGS) entry which is preliminary data.</text>
</comment>
<dbReference type="GO" id="GO:0005576">
    <property type="term" value="C:extracellular region"/>
    <property type="evidence" value="ECO:0007669"/>
    <property type="project" value="UniProtKB-SubCell"/>
</dbReference>
<evidence type="ECO:0000313" key="20">
    <source>
        <dbReference type="Proteomes" id="UP001634394"/>
    </source>
</evidence>
<evidence type="ECO:0000256" key="8">
    <source>
        <dbReference type="ARBA" id="ARBA00022729"/>
    </source>
</evidence>
<dbReference type="Pfam" id="PF00092">
    <property type="entry name" value="VWA"/>
    <property type="match status" value="1"/>
</dbReference>
<organism evidence="19 20">
    <name type="scientific">Sinanodonta woodiana</name>
    <name type="common">Chinese pond mussel</name>
    <name type="synonym">Anodonta woodiana</name>
    <dbReference type="NCBI Taxonomy" id="1069815"/>
    <lineage>
        <taxon>Eukaryota</taxon>
        <taxon>Metazoa</taxon>
        <taxon>Spiralia</taxon>
        <taxon>Lophotrochozoa</taxon>
        <taxon>Mollusca</taxon>
        <taxon>Bivalvia</taxon>
        <taxon>Autobranchia</taxon>
        <taxon>Heteroconchia</taxon>
        <taxon>Palaeoheterodonta</taxon>
        <taxon>Unionida</taxon>
        <taxon>Unionoidea</taxon>
        <taxon>Unionidae</taxon>
        <taxon>Unioninae</taxon>
        <taxon>Sinanodonta</taxon>
    </lineage>
</organism>
<accession>A0ABD3XHZ6</accession>
<protein>
    <recommendedName>
        <fullName evidence="13">C3/C5 convertase</fullName>
    </recommendedName>
</protein>
<evidence type="ECO:0000259" key="16">
    <source>
        <dbReference type="PROSITE" id="PS50234"/>
    </source>
</evidence>
<comment type="cofactor">
    <cofactor evidence="2">
        <name>Mg(2+)</name>
        <dbReference type="ChEBI" id="CHEBI:18420"/>
    </cofactor>
</comment>
<dbReference type="Gene3D" id="3.40.50.410">
    <property type="entry name" value="von Willebrand factor, type A domain"/>
    <property type="match status" value="1"/>
</dbReference>
<feature type="domain" description="Peptidase S1" evidence="17">
    <location>
        <begin position="674"/>
        <end position="959"/>
    </location>
</feature>
<comment type="subcellular location">
    <subcellularLocation>
        <location evidence="3">Cell surface</location>
    </subcellularLocation>
    <subcellularLocation>
        <location evidence="4">Secreted</location>
    </subcellularLocation>
</comment>
<keyword evidence="5" id="KW-0964">Secreted</keyword>
<evidence type="ECO:0000256" key="3">
    <source>
        <dbReference type="ARBA" id="ARBA00004241"/>
    </source>
</evidence>
<dbReference type="GO" id="GO:0045087">
    <property type="term" value="P:innate immune response"/>
    <property type="evidence" value="ECO:0007669"/>
    <property type="project" value="UniProtKB-KW"/>
</dbReference>
<evidence type="ECO:0000256" key="7">
    <source>
        <dbReference type="ARBA" id="ARBA00022659"/>
    </source>
</evidence>
<dbReference type="PROSITE" id="PS00135">
    <property type="entry name" value="TRYPSIN_SER"/>
    <property type="match status" value="1"/>
</dbReference>
<keyword evidence="12" id="KW-0325">Glycoprotein</keyword>
<keyword evidence="9" id="KW-0677">Repeat</keyword>
<evidence type="ECO:0000256" key="12">
    <source>
        <dbReference type="ARBA" id="ARBA00023180"/>
    </source>
</evidence>
<feature type="domain" description="Sushi" evidence="18">
    <location>
        <begin position="238"/>
        <end position="298"/>
    </location>
</feature>
<dbReference type="CDD" id="cd00198">
    <property type="entry name" value="vWFA"/>
    <property type="match status" value="1"/>
</dbReference>
<dbReference type="GO" id="GO:0008236">
    <property type="term" value="F:serine-type peptidase activity"/>
    <property type="evidence" value="ECO:0007669"/>
    <property type="project" value="UniProtKB-KW"/>
</dbReference>
<keyword evidence="8" id="KW-0732">Signal</keyword>
<keyword evidence="20" id="KW-1185">Reference proteome</keyword>
<dbReference type="CDD" id="cd00190">
    <property type="entry name" value="Tryp_SPc"/>
    <property type="match status" value="1"/>
</dbReference>
<evidence type="ECO:0000256" key="5">
    <source>
        <dbReference type="ARBA" id="ARBA00022525"/>
    </source>
</evidence>
<dbReference type="InterPro" id="IPR043504">
    <property type="entry name" value="Peptidase_S1_PA_chymotrypsin"/>
</dbReference>
<evidence type="ECO:0000256" key="2">
    <source>
        <dbReference type="ARBA" id="ARBA00001946"/>
    </source>
</evidence>
<keyword evidence="10" id="KW-0391">Immunity</keyword>
<sequence length="961" mass="107898">ACAWHVYSSEQTALNYGSCYYTRISCDIFVLLHTWIEAMMKMFTLRLIIHFLTIFHCLQGIYAACDVPDSSLTLKYSILDVAVIGCTNSSLVMTVGKVKTSRMDRSNSERFSCDDQTFTASIGGERISITEAKCISRVTCSRPNIAGVHITDIEKQLKYVGEKGDENFVPFSDYTAGDQIHINCAAGYGRPKSSCDVDPNAYDYDSYDSKEKQPTEGTFTCRDDGQWNSEPVIECREIVCNWAGKLTIDNGTLVGLKDGKYLLDDKIEAVCDAGFKPKDIAVCQSDGCFSKTTVSCEEIHCPRLDQYSSFENGNIVYSKQPITVNSTATFYCDPGYEKFGPDVRTCQGDGSWSDDDCVTCQLLKYANEPPTLKTSCPAPCVPYGAIKEGSSYEMGDTVIFRCNEDFHYLGYVHTITRVCLANAMWNGTDIRCTRKTNVEVLLLGETLENVANRADQKFKEWEKNNSDMGRGRTIDIHNSLQLYLLVDSSGSITDATFEIMKKFLNILLEKVFGGKKENTRTDVFLRFFGSNLSDEFKFTTLAQFQNLNITRANATHLTKGDTNIPTALRGLLTIIQTKKQIDDTKDYFPNRVLIVISDGQNNVGGDIEDDMINELHHVAETYSIFVGKPENERESIDKRGFQLMGKLASRDKKLKDEHFFSIALDNSTEGLKSIIGQMTNVTSDHIQCGEFSYLTNLNQQGEIDSMTNALDGAWPWMVNLEDESNNHKCGATLLNENWILTAAHCKIDNRWKIYIGRLDRRDKGGSFIETSMAKTTYHPNYNDVTYQYDIRVVKLANPVLYNRKKPYAVPVCLYNATKFPELRYEDLFKPKSRGVVTGWGKLAKDGAFSETLKQLQLGILNAAICQENATKNTQKTFNDNVNLCALGKGADDKTVDACEGDSGGPFVVKVDRMDSNKKRKPAFIQIGIVSWGFECGTYRPGYYTRLSPEIINWINNQISEK</sequence>
<feature type="disulfide bond" evidence="14">
    <location>
        <begin position="376"/>
        <end position="419"/>
    </location>
</feature>
<dbReference type="SMART" id="SM00020">
    <property type="entry name" value="Tryp_SPc"/>
    <property type="match status" value="1"/>
</dbReference>
<dbReference type="SMART" id="SM00032">
    <property type="entry name" value="CCP"/>
    <property type="match status" value="3"/>
</dbReference>
<comment type="caution">
    <text evidence="14">Lacks conserved residue(s) required for the propagation of feature annotation.</text>
</comment>
<dbReference type="InterPro" id="IPR009003">
    <property type="entry name" value="Peptidase_S1_PA"/>
</dbReference>
<feature type="domain" description="Sushi" evidence="18">
    <location>
        <begin position="138"/>
        <end position="237"/>
    </location>
</feature>
<proteinExistence type="predicted"/>
<dbReference type="PANTHER" id="PTHR46393">
    <property type="entry name" value="SUSHI DOMAIN-CONTAINING PROTEIN"/>
    <property type="match status" value="1"/>
</dbReference>
<comment type="cofactor">
    <cofactor evidence="1">
        <name>Mn(2+)</name>
        <dbReference type="ChEBI" id="CHEBI:29035"/>
    </cofactor>
</comment>
<keyword evidence="11 14" id="KW-1015">Disulfide bond</keyword>
<dbReference type="Pfam" id="PF00089">
    <property type="entry name" value="Trypsin"/>
    <property type="match status" value="1"/>
</dbReference>
<evidence type="ECO:0000313" key="19">
    <source>
        <dbReference type="EMBL" id="KAL3885048.1"/>
    </source>
</evidence>
<keyword evidence="15" id="KW-0645">Protease</keyword>
<dbReference type="InterPro" id="IPR033116">
    <property type="entry name" value="TRYPSIN_SER"/>
</dbReference>
<evidence type="ECO:0000256" key="15">
    <source>
        <dbReference type="RuleBase" id="RU363034"/>
    </source>
</evidence>
<evidence type="ECO:0000256" key="9">
    <source>
        <dbReference type="ARBA" id="ARBA00022737"/>
    </source>
</evidence>
<evidence type="ECO:0000256" key="4">
    <source>
        <dbReference type="ARBA" id="ARBA00004613"/>
    </source>
</evidence>
<feature type="domain" description="Sushi" evidence="18">
    <location>
        <begin position="299"/>
        <end position="362"/>
    </location>
</feature>
<dbReference type="InterPro" id="IPR035976">
    <property type="entry name" value="Sushi/SCR/CCP_sf"/>
</dbReference>